<evidence type="ECO:0000256" key="4">
    <source>
        <dbReference type="ARBA" id="ARBA00022840"/>
    </source>
</evidence>
<keyword evidence="4 11" id="KW-0067">ATP-binding</keyword>
<proteinExistence type="predicted"/>
<feature type="transmembrane region" description="Helical" evidence="8">
    <location>
        <begin position="441"/>
        <end position="466"/>
    </location>
</feature>
<evidence type="ECO:0000256" key="1">
    <source>
        <dbReference type="ARBA" id="ARBA00004651"/>
    </source>
</evidence>
<dbReference type="SUPFAM" id="SSF52540">
    <property type="entry name" value="P-loop containing nucleoside triphosphate hydrolases"/>
    <property type="match status" value="1"/>
</dbReference>
<dbReference type="PANTHER" id="PTHR43394">
    <property type="entry name" value="ATP-DEPENDENT PERMEASE MDL1, MITOCHONDRIAL"/>
    <property type="match status" value="1"/>
</dbReference>
<comment type="caution">
    <text evidence="11">The sequence shown here is derived from an EMBL/GenBank/DDBJ whole genome shotgun (WGS) entry which is preliminary data.</text>
</comment>
<reference evidence="11 12" key="1">
    <citation type="submission" date="2023-07" db="EMBL/GenBank/DDBJ databases">
        <title>Genomic Encyclopedia of Type Strains, Phase IV (KMG-IV): sequencing the most valuable type-strain genomes for metagenomic binning, comparative biology and taxonomic classification.</title>
        <authorList>
            <person name="Goeker M."/>
        </authorList>
    </citation>
    <scope>NUCLEOTIDE SEQUENCE [LARGE SCALE GENOMIC DNA]</scope>
    <source>
        <strain evidence="11 12">DSM 29005</strain>
    </source>
</reference>
<organism evidence="11 12">
    <name type="scientific">Metabacillus malikii</name>
    <dbReference type="NCBI Taxonomy" id="1504265"/>
    <lineage>
        <taxon>Bacteria</taxon>
        <taxon>Bacillati</taxon>
        <taxon>Bacillota</taxon>
        <taxon>Bacilli</taxon>
        <taxon>Bacillales</taxon>
        <taxon>Bacillaceae</taxon>
        <taxon>Metabacillus</taxon>
    </lineage>
</organism>
<dbReference type="Pfam" id="PF13471">
    <property type="entry name" value="Transglut_core3"/>
    <property type="match status" value="1"/>
</dbReference>
<dbReference type="InterPro" id="IPR017871">
    <property type="entry name" value="ABC_transporter-like_CS"/>
</dbReference>
<protein>
    <submittedName>
        <fullName evidence="11">ATP-binding cassette subfamily B protein</fullName>
    </submittedName>
</protein>
<evidence type="ECO:0000256" key="5">
    <source>
        <dbReference type="ARBA" id="ARBA00022989"/>
    </source>
</evidence>
<dbReference type="Pfam" id="PF00005">
    <property type="entry name" value="ABC_tran"/>
    <property type="match status" value="1"/>
</dbReference>
<feature type="transmembrane region" description="Helical" evidence="8">
    <location>
        <begin position="224"/>
        <end position="246"/>
    </location>
</feature>
<dbReference type="Gene3D" id="1.20.1560.10">
    <property type="entry name" value="ABC transporter type 1, transmembrane domain"/>
    <property type="match status" value="1"/>
</dbReference>
<dbReference type="InterPro" id="IPR053521">
    <property type="entry name" value="McjB-like"/>
</dbReference>
<sequence length="758" mass="84076">MNIPLFPEQPEEVSTGAIWLARLALLLSAPLNWLSPRMMEKILSRLVRKYPPATEEEVKVIRDAVCTVSRRCRSQEGCLRRSLAVAVGTWLKRRSVSWCTGYALEPFRAHAWVEVNNNPVGEPEEVRSYSKVISVTNTSENEEKSQGELESNNSKPNELGQEDQPVHIPRASIRQLFALTKGHNLEFSLVLILGILSAALTLLQPNLVADIVEQSNTGFTISSSLVFLILSLTTAMVLTTIQYYMLQKIGEGVVYEARTNLISHLFRLPIFEFDNRSVGDMLSRISGDSSRLRMALIQGTIALTSGSFIVVGAAIGLALKDSFLFLTALATILLSFIGILFMSNIIQKASFRVQKELGKLSELVERDLHAIRTIRSTNATSIEEEKATQQAEHLRKLGIRLAKIQSFMTPISNMSIQICGLIVLGIGGYRVSMGYMTIEDLIAFALLLYIMIGPVGQIFGAFSGIGESLGAFARIRELLDLAIESDYDTNTKVTTISNPSARKGMVVFEKVSFGYKKLEFGADIAQKEAEMILKEVSLSAEYGKRTAIVGPSGAGKSTVLQLIERFYDPDGGYIYVDGKDHRSYSREELRNLITYVEQNAPVLPGTLRDNLLIGNTDVSDQECYDVLKEVNLNYLIERSPDKLDMKIGDSGMTLSGGERQRLALARSLLSNSKIVLLDELTSNLDSLNEVVMKKAVDKLRESKTVIVVAHRLSTIVDSDIIYVLEHGRIVGSGNHNELLDKVPLYRELAKEQFLDKVI</sequence>
<keyword evidence="2 8" id="KW-0812">Transmembrane</keyword>
<dbReference type="PROSITE" id="PS50893">
    <property type="entry name" value="ABC_TRANSPORTER_2"/>
    <property type="match status" value="1"/>
</dbReference>
<dbReference type="PANTHER" id="PTHR43394:SF1">
    <property type="entry name" value="ATP-BINDING CASSETTE SUB-FAMILY B MEMBER 10, MITOCHONDRIAL"/>
    <property type="match status" value="1"/>
</dbReference>
<keyword evidence="5 8" id="KW-1133">Transmembrane helix</keyword>
<feature type="transmembrane region" description="Helical" evidence="8">
    <location>
        <begin position="323"/>
        <end position="346"/>
    </location>
</feature>
<dbReference type="SUPFAM" id="SSF90123">
    <property type="entry name" value="ABC transporter transmembrane region"/>
    <property type="match status" value="1"/>
</dbReference>
<dbReference type="Proteomes" id="UP001234495">
    <property type="component" value="Unassembled WGS sequence"/>
</dbReference>
<keyword evidence="12" id="KW-1185">Reference proteome</keyword>
<evidence type="ECO:0000313" key="12">
    <source>
        <dbReference type="Proteomes" id="UP001234495"/>
    </source>
</evidence>
<dbReference type="InterPro" id="IPR011527">
    <property type="entry name" value="ABC1_TM_dom"/>
</dbReference>
<dbReference type="SMART" id="SM00382">
    <property type="entry name" value="AAA"/>
    <property type="match status" value="1"/>
</dbReference>
<feature type="domain" description="ABC transmembrane type-1" evidence="10">
    <location>
        <begin position="189"/>
        <end position="467"/>
    </location>
</feature>
<name>A0ABT9ZKS8_9BACI</name>
<dbReference type="CDD" id="cd18551">
    <property type="entry name" value="ABC_6TM_LmrA_like"/>
    <property type="match status" value="1"/>
</dbReference>
<feature type="domain" description="ABC transporter" evidence="9">
    <location>
        <begin position="506"/>
        <end position="751"/>
    </location>
</feature>
<dbReference type="NCBIfam" id="NF033537">
    <property type="entry name" value="lasso_biosyn_B2"/>
    <property type="match status" value="1"/>
</dbReference>
<feature type="region of interest" description="Disordered" evidence="7">
    <location>
        <begin position="137"/>
        <end position="164"/>
    </location>
</feature>
<evidence type="ECO:0000259" key="10">
    <source>
        <dbReference type="PROSITE" id="PS50929"/>
    </source>
</evidence>
<dbReference type="InterPro" id="IPR003439">
    <property type="entry name" value="ABC_transporter-like_ATP-bd"/>
</dbReference>
<dbReference type="RefSeq" id="WP_307345459.1">
    <property type="nucleotide sequence ID" value="NZ_JAUSUD010000026.1"/>
</dbReference>
<feature type="transmembrane region" description="Helical" evidence="8">
    <location>
        <begin position="294"/>
        <end position="317"/>
    </location>
</feature>
<dbReference type="Gene3D" id="3.40.50.300">
    <property type="entry name" value="P-loop containing nucleotide triphosphate hydrolases"/>
    <property type="match status" value="1"/>
</dbReference>
<evidence type="ECO:0000256" key="6">
    <source>
        <dbReference type="ARBA" id="ARBA00023136"/>
    </source>
</evidence>
<evidence type="ECO:0000256" key="2">
    <source>
        <dbReference type="ARBA" id="ARBA00022692"/>
    </source>
</evidence>
<dbReference type="InterPro" id="IPR032708">
    <property type="entry name" value="McjB_C"/>
</dbReference>
<evidence type="ECO:0000256" key="3">
    <source>
        <dbReference type="ARBA" id="ARBA00022741"/>
    </source>
</evidence>
<keyword evidence="3" id="KW-0547">Nucleotide-binding</keyword>
<evidence type="ECO:0000256" key="7">
    <source>
        <dbReference type="SAM" id="MobiDB-lite"/>
    </source>
</evidence>
<dbReference type="PROSITE" id="PS00211">
    <property type="entry name" value="ABC_TRANSPORTER_1"/>
    <property type="match status" value="1"/>
</dbReference>
<gene>
    <name evidence="11" type="ORF">J2S19_004210</name>
</gene>
<dbReference type="InterPro" id="IPR039421">
    <property type="entry name" value="Type_1_exporter"/>
</dbReference>
<dbReference type="GO" id="GO:0005524">
    <property type="term" value="F:ATP binding"/>
    <property type="evidence" value="ECO:0007669"/>
    <property type="project" value="UniProtKB-KW"/>
</dbReference>
<accession>A0ABT9ZKS8</accession>
<comment type="subcellular location">
    <subcellularLocation>
        <location evidence="1">Cell membrane</location>
        <topology evidence="1">Multi-pass membrane protein</topology>
    </subcellularLocation>
</comment>
<dbReference type="InterPro" id="IPR036640">
    <property type="entry name" value="ABC1_TM_sf"/>
</dbReference>
<dbReference type="PROSITE" id="PS50929">
    <property type="entry name" value="ABC_TM1F"/>
    <property type="match status" value="1"/>
</dbReference>
<evidence type="ECO:0000259" key="9">
    <source>
        <dbReference type="PROSITE" id="PS50893"/>
    </source>
</evidence>
<keyword evidence="6 8" id="KW-0472">Membrane</keyword>
<feature type="transmembrane region" description="Helical" evidence="8">
    <location>
        <begin position="184"/>
        <end position="204"/>
    </location>
</feature>
<evidence type="ECO:0000256" key="8">
    <source>
        <dbReference type="SAM" id="Phobius"/>
    </source>
</evidence>
<dbReference type="InterPro" id="IPR003593">
    <property type="entry name" value="AAA+_ATPase"/>
</dbReference>
<dbReference type="Pfam" id="PF00664">
    <property type="entry name" value="ABC_membrane"/>
    <property type="match status" value="1"/>
</dbReference>
<feature type="transmembrane region" description="Helical" evidence="8">
    <location>
        <begin position="16"/>
        <end position="35"/>
    </location>
</feature>
<evidence type="ECO:0000313" key="11">
    <source>
        <dbReference type="EMBL" id="MDQ0232888.1"/>
    </source>
</evidence>
<dbReference type="EMBL" id="JAUSUD010000026">
    <property type="protein sequence ID" value="MDQ0232888.1"/>
    <property type="molecule type" value="Genomic_DNA"/>
</dbReference>
<dbReference type="InterPro" id="IPR027417">
    <property type="entry name" value="P-loop_NTPase"/>
</dbReference>